<dbReference type="SMART" id="SM00421">
    <property type="entry name" value="HTH_LUXR"/>
    <property type="match status" value="1"/>
</dbReference>
<dbReference type="PROSITE" id="PS00622">
    <property type="entry name" value="HTH_LUXR_1"/>
    <property type="match status" value="1"/>
</dbReference>
<dbReference type="InterPro" id="IPR000792">
    <property type="entry name" value="Tscrpt_reg_LuxR_C"/>
</dbReference>
<keyword evidence="1" id="KW-0805">Transcription regulation</keyword>
<dbReference type="InterPro" id="IPR036693">
    <property type="entry name" value="TF_LuxR_autoind-bd_dom_sf"/>
</dbReference>
<dbReference type="Proteomes" id="UP000001176">
    <property type="component" value="Chromosome"/>
</dbReference>
<dbReference type="SUPFAM" id="SSF46894">
    <property type="entry name" value="C-terminal effector domain of the bipartite response regulators"/>
    <property type="match status" value="1"/>
</dbReference>
<evidence type="ECO:0000256" key="2">
    <source>
        <dbReference type="ARBA" id="ARBA00023125"/>
    </source>
</evidence>
<dbReference type="Gene3D" id="3.30.450.80">
    <property type="entry name" value="Transcription factor LuxR-like, autoinducer-binding domain"/>
    <property type="match status" value="1"/>
</dbReference>
<dbReference type="GO" id="GO:0006355">
    <property type="term" value="P:regulation of DNA-templated transcription"/>
    <property type="evidence" value="ECO:0007669"/>
    <property type="project" value="InterPro"/>
</dbReference>
<accession>A9HQR0</accession>
<keyword evidence="6" id="KW-1185">Reference proteome</keyword>
<evidence type="ECO:0000256" key="1">
    <source>
        <dbReference type="ARBA" id="ARBA00023015"/>
    </source>
</evidence>
<protein>
    <submittedName>
        <fullName evidence="5">Putative transcriptional regulator, luxR family</fullName>
    </submittedName>
</protein>
<dbReference type="InterPro" id="IPR016032">
    <property type="entry name" value="Sig_transdc_resp-reg_C-effctor"/>
</dbReference>
<dbReference type="PRINTS" id="PR00038">
    <property type="entry name" value="HTHLUXR"/>
</dbReference>
<dbReference type="Pfam" id="PF00196">
    <property type="entry name" value="GerE"/>
    <property type="match status" value="1"/>
</dbReference>
<evidence type="ECO:0000313" key="5">
    <source>
        <dbReference type="EMBL" id="CAP56781.1"/>
    </source>
</evidence>
<dbReference type="Gene3D" id="1.10.10.10">
    <property type="entry name" value="Winged helix-like DNA-binding domain superfamily/Winged helix DNA-binding domain"/>
    <property type="match status" value="1"/>
</dbReference>
<name>A9HQR0_GLUDA</name>
<gene>
    <name evidence="5" type="ordered locus">GDI2838</name>
</gene>
<dbReference type="RefSeq" id="WP_012227016.1">
    <property type="nucleotide sequence ID" value="NC_010125.1"/>
</dbReference>
<dbReference type="EMBL" id="AM889285">
    <property type="protein sequence ID" value="CAP56781.1"/>
    <property type="molecule type" value="Genomic_DNA"/>
</dbReference>
<proteinExistence type="predicted"/>
<dbReference type="PROSITE" id="PS50043">
    <property type="entry name" value="HTH_LUXR_2"/>
    <property type="match status" value="1"/>
</dbReference>
<dbReference type="SUPFAM" id="SSF75516">
    <property type="entry name" value="Pheromone-binding domain of LuxR-like quorum-sensing transcription factors"/>
    <property type="match status" value="1"/>
</dbReference>
<keyword evidence="2" id="KW-0238">DNA-binding</keyword>
<evidence type="ECO:0000259" key="4">
    <source>
        <dbReference type="PROSITE" id="PS50043"/>
    </source>
</evidence>
<dbReference type="PANTHER" id="PTHR44688:SF16">
    <property type="entry name" value="DNA-BINDING TRANSCRIPTIONAL ACTIVATOR DEVR_DOSR"/>
    <property type="match status" value="1"/>
</dbReference>
<feature type="domain" description="HTH luxR-type" evidence="4">
    <location>
        <begin position="170"/>
        <end position="235"/>
    </location>
</feature>
<dbReference type="InterPro" id="IPR036388">
    <property type="entry name" value="WH-like_DNA-bd_sf"/>
</dbReference>
<dbReference type="CDD" id="cd06170">
    <property type="entry name" value="LuxR_C_like"/>
    <property type="match status" value="1"/>
</dbReference>
<dbReference type="GO" id="GO:0003677">
    <property type="term" value="F:DNA binding"/>
    <property type="evidence" value="ECO:0007669"/>
    <property type="project" value="UniProtKB-KW"/>
</dbReference>
<sequence>MTKTVSFDKAFDLIEPLRRSTTASELRAAFVRATKSISDCYIASGRVKGGAPVNAETALVTYPDAWLKHYHERKYLDIDPTIVNAGRSYVPYRWEALQDISVKQRQMFLDIAETGIKGGITMSLHTPDRAAFVTSFAFTKAVSEDRDLVALGFINSQYYETLSKLSEAELPGPVPTFSRREKECLLWVSRGKTTWDISVILGISENTINAYLKNVILKLGCSGRIQAVLRAIDLNLISP</sequence>
<dbReference type="OrthoDB" id="7345476at2"/>
<dbReference type="PANTHER" id="PTHR44688">
    <property type="entry name" value="DNA-BINDING TRANSCRIPTIONAL ACTIVATOR DEVR_DOSR"/>
    <property type="match status" value="1"/>
</dbReference>
<organism evidence="5 6">
    <name type="scientific">Gluconacetobacter diazotrophicus (strain ATCC 49037 / DSM 5601 / CCUG 37298 / CIP 103539 / LMG 7603 / PAl5)</name>
    <dbReference type="NCBI Taxonomy" id="272568"/>
    <lineage>
        <taxon>Bacteria</taxon>
        <taxon>Pseudomonadati</taxon>
        <taxon>Pseudomonadota</taxon>
        <taxon>Alphaproteobacteria</taxon>
        <taxon>Acetobacterales</taxon>
        <taxon>Acetobacteraceae</taxon>
        <taxon>Gluconacetobacter</taxon>
    </lineage>
</organism>
<keyword evidence="3" id="KW-0804">Transcription</keyword>
<evidence type="ECO:0000256" key="3">
    <source>
        <dbReference type="ARBA" id="ARBA00023163"/>
    </source>
</evidence>
<evidence type="ECO:0000313" key="6">
    <source>
        <dbReference type="Proteomes" id="UP000001176"/>
    </source>
</evidence>
<dbReference type="AlphaFoldDB" id="A9HQR0"/>
<reference evidence="5 6" key="1">
    <citation type="journal article" date="2009" name="BMC Genomics">
        <title>Complete genome sequence of the sugarcane nitrogen-fixing endophyte Gluconacetobacter diazotrophicus Pal5.</title>
        <authorList>
            <person name="Bertalan M."/>
            <person name="Albano R."/>
            <person name="Padua V."/>
            <person name="Rouws L."/>
            <person name="Rojas C."/>
            <person name="Hemerly A."/>
            <person name="Teixeira K."/>
            <person name="Schwab S."/>
            <person name="Araujo J."/>
            <person name="Oliveira A."/>
            <person name="Franca L."/>
            <person name="Magalhaes V."/>
            <person name="Alqueres S."/>
            <person name="Cardoso A."/>
            <person name="Almeida W."/>
            <person name="Loureiro M.M."/>
            <person name="Nogueira E."/>
            <person name="Cidade D."/>
            <person name="Oliveira D."/>
            <person name="Simao T."/>
            <person name="Macedo J."/>
            <person name="Valadao A."/>
            <person name="Dreschsel M."/>
            <person name="Freitas F."/>
            <person name="Vidal M."/>
            <person name="Guedes H."/>
            <person name="Rodrigues E."/>
            <person name="Meneses C."/>
            <person name="Brioso P."/>
            <person name="Pozzer L."/>
            <person name="Figueiredo D."/>
            <person name="Montano H."/>
            <person name="Junior J."/>
            <person name="Filho G."/>
            <person name="Flores V."/>
            <person name="Ferreira B."/>
            <person name="Branco A."/>
            <person name="Gonzalez P."/>
            <person name="Guillobel H."/>
            <person name="Lemos M."/>
            <person name="Seibel L."/>
            <person name="Macedo J."/>
            <person name="Alves-Ferreira M."/>
            <person name="Sachetto-Martins G."/>
            <person name="Coelho A."/>
            <person name="Santos E."/>
            <person name="Amaral G."/>
            <person name="Neves A."/>
            <person name="Pacheco A.B."/>
            <person name="Carvalho D."/>
            <person name="Lery L."/>
            <person name="Bisch P."/>
            <person name="Rossle S.C."/>
            <person name="Urmenyi T."/>
            <person name="Kruger W.V."/>
            <person name="Martins O."/>
            <person name="Baldani J.I."/>
            <person name="Ferreira P.C."/>
        </authorList>
    </citation>
    <scope>NUCLEOTIDE SEQUENCE [LARGE SCALE GENOMIC DNA]</scope>
    <source>
        <strain evidence="6">ATCC 49037 / DSM 5601 / CCUG 37298 / CIP 103539 / LMG 7603 / PAl5</strain>
    </source>
</reference>
<dbReference type="KEGG" id="gdi:GDI2838"/>
<dbReference type="InterPro" id="IPR005143">
    <property type="entry name" value="TF_LuxR_autoind-bd_dom"/>
</dbReference>
<dbReference type="Pfam" id="PF03472">
    <property type="entry name" value="Autoind_bind"/>
    <property type="match status" value="1"/>
</dbReference>